<gene>
    <name evidence="2" type="ORF">CLV84_1795</name>
</gene>
<keyword evidence="1" id="KW-1133">Transmembrane helix</keyword>
<dbReference type="Pfam" id="PF15071">
    <property type="entry name" value="TMEM220"/>
    <property type="match status" value="1"/>
</dbReference>
<evidence type="ECO:0000313" key="2">
    <source>
        <dbReference type="EMBL" id="PPK88822.1"/>
    </source>
</evidence>
<dbReference type="OrthoDB" id="329078at2"/>
<feature type="transmembrane region" description="Helical" evidence="1">
    <location>
        <begin position="51"/>
        <end position="74"/>
    </location>
</feature>
<protein>
    <submittedName>
        <fullName evidence="2">Transmembrane family 220 protein</fullName>
    </submittedName>
</protein>
<keyword evidence="1 2" id="KW-0812">Transmembrane</keyword>
<keyword evidence="1" id="KW-0472">Membrane</keyword>
<dbReference type="PANTHER" id="PTHR34262:SF1">
    <property type="entry name" value="TRANSMEMBRANE PROTEIN 220"/>
    <property type="match status" value="1"/>
</dbReference>
<name>A0A2S6IBH9_9BACT</name>
<dbReference type="Proteomes" id="UP000237662">
    <property type="component" value="Unassembled WGS sequence"/>
</dbReference>
<keyword evidence="3" id="KW-1185">Reference proteome</keyword>
<sequence>MKYLHLLVAVLFALFAYWQLNDPDWPLWVAMYGSVSVVGLWSFLARPPRVLIYLALGVAVIWMLTLVPDLFNWISDGMPTIAGQMKAESPHIELTREFFGLLITSVTLGLYVWRT</sequence>
<dbReference type="AlphaFoldDB" id="A0A2S6IBH9"/>
<accession>A0A2S6IBH9</accession>
<feature type="transmembrane region" description="Helical" evidence="1">
    <location>
        <begin position="94"/>
        <end position="113"/>
    </location>
</feature>
<dbReference type="InterPro" id="IPR029377">
    <property type="entry name" value="TMEM220"/>
</dbReference>
<dbReference type="EMBL" id="PTJC01000005">
    <property type="protein sequence ID" value="PPK88822.1"/>
    <property type="molecule type" value="Genomic_DNA"/>
</dbReference>
<comment type="caution">
    <text evidence="2">The sequence shown here is derived from an EMBL/GenBank/DDBJ whole genome shotgun (WGS) entry which is preliminary data.</text>
</comment>
<organism evidence="2 3">
    <name type="scientific">Neolewinella xylanilytica</name>
    <dbReference type="NCBI Taxonomy" id="1514080"/>
    <lineage>
        <taxon>Bacteria</taxon>
        <taxon>Pseudomonadati</taxon>
        <taxon>Bacteroidota</taxon>
        <taxon>Saprospiria</taxon>
        <taxon>Saprospirales</taxon>
        <taxon>Lewinellaceae</taxon>
        <taxon>Neolewinella</taxon>
    </lineage>
</organism>
<feature type="transmembrane region" description="Helical" evidence="1">
    <location>
        <begin position="26"/>
        <end position="44"/>
    </location>
</feature>
<evidence type="ECO:0000313" key="3">
    <source>
        <dbReference type="Proteomes" id="UP000237662"/>
    </source>
</evidence>
<dbReference type="PANTHER" id="PTHR34262">
    <property type="entry name" value="TRANSMEMBRANE PROTEIN 220"/>
    <property type="match status" value="1"/>
</dbReference>
<reference evidence="2 3" key="1">
    <citation type="submission" date="2018-02" db="EMBL/GenBank/DDBJ databases">
        <title>Genomic Encyclopedia of Archaeal and Bacterial Type Strains, Phase II (KMG-II): from individual species to whole genera.</title>
        <authorList>
            <person name="Goeker M."/>
        </authorList>
    </citation>
    <scope>NUCLEOTIDE SEQUENCE [LARGE SCALE GENOMIC DNA]</scope>
    <source>
        <strain evidence="2 3">DSM 29526</strain>
    </source>
</reference>
<evidence type="ECO:0000256" key="1">
    <source>
        <dbReference type="SAM" id="Phobius"/>
    </source>
</evidence>
<proteinExistence type="predicted"/>
<dbReference type="RefSeq" id="WP_104419354.1">
    <property type="nucleotide sequence ID" value="NZ_PTJC01000005.1"/>
</dbReference>